<accession>A0AAN8CB95</accession>
<sequence length="117" mass="13000">MDRSKELRLNDQLFVSWANPHQGKPVTKQRLSHWIVEAIALAYTSQNLQAPSGLRAHWTRGLATSWALFKGVSIQDICAAASWSSPLTYVRFYRLDVSAPSVARAVLGSLLSRNSTC</sequence>
<keyword evidence="3" id="KW-1185">Reference proteome</keyword>
<name>A0AAN8CB95_CHAGU</name>
<evidence type="ECO:0000313" key="3">
    <source>
        <dbReference type="Proteomes" id="UP001331515"/>
    </source>
</evidence>
<gene>
    <name evidence="2" type="ORF">CgunFtcFv8_025612</name>
</gene>
<dbReference type="GO" id="GO:0015074">
    <property type="term" value="P:DNA integration"/>
    <property type="evidence" value="ECO:0007669"/>
    <property type="project" value="InterPro"/>
</dbReference>
<evidence type="ECO:0008006" key="4">
    <source>
        <dbReference type="Google" id="ProtNLM"/>
    </source>
</evidence>
<proteinExistence type="predicted"/>
<dbReference type="Gene3D" id="1.10.443.10">
    <property type="entry name" value="Intergrase catalytic core"/>
    <property type="match status" value="1"/>
</dbReference>
<reference evidence="2 3" key="1">
    <citation type="journal article" date="2023" name="Mol. Biol. Evol.">
        <title>Genomics of Secondarily Temperate Adaptation in the Only Non-Antarctic Icefish.</title>
        <authorList>
            <person name="Rivera-Colon A.G."/>
            <person name="Rayamajhi N."/>
            <person name="Minhas B.F."/>
            <person name="Madrigal G."/>
            <person name="Bilyk K.T."/>
            <person name="Yoon V."/>
            <person name="Hune M."/>
            <person name="Gregory S."/>
            <person name="Cheng C.H.C."/>
            <person name="Catchen J.M."/>
        </authorList>
    </citation>
    <scope>NUCLEOTIDE SEQUENCE [LARGE SCALE GENOMIC DNA]</scope>
    <source>
        <tissue evidence="2">White muscle</tissue>
    </source>
</reference>
<dbReference type="GO" id="GO:0003677">
    <property type="term" value="F:DNA binding"/>
    <property type="evidence" value="ECO:0007669"/>
    <property type="project" value="InterPro"/>
</dbReference>
<dbReference type="AlphaFoldDB" id="A0AAN8CB95"/>
<dbReference type="GO" id="GO:0006310">
    <property type="term" value="P:DNA recombination"/>
    <property type="evidence" value="ECO:0007669"/>
    <property type="project" value="UniProtKB-KW"/>
</dbReference>
<organism evidence="2 3">
    <name type="scientific">Champsocephalus gunnari</name>
    <name type="common">Mackerel icefish</name>
    <dbReference type="NCBI Taxonomy" id="52237"/>
    <lineage>
        <taxon>Eukaryota</taxon>
        <taxon>Metazoa</taxon>
        <taxon>Chordata</taxon>
        <taxon>Craniata</taxon>
        <taxon>Vertebrata</taxon>
        <taxon>Euteleostomi</taxon>
        <taxon>Actinopterygii</taxon>
        <taxon>Neopterygii</taxon>
        <taxon>Teleostei</taxon>
        <taxon>Neoteleostei</taxon>
        <taxon>Acanthomorphata</taxon>
        <taxon>Eupercaria</taxon>
        <taxon>Perciformes</taxon>
        <taxon>Notothenioidei</taxon>
        <taxon>Channichthyidae</taxon>
        <taxon>Champsocephalus</taxon>
    </lineage>
</organism>
<comment type="caution">
    <text evidence="2">The sequence shown here is derived from an EMBL/GenBank/DDBJ whole genome shotgun (WGS) entry which is preliminary data.</text>
</comment>
<dbReference type="SUPFAM" id="SSF56349">
    <property type="entry name" value="DNA breaking-rejoining enzymes"/>
    <property type="match status" value="1"/>
</dbReference>
<protein>
    <recommendedName>
        <fullName evidence="4">Tyr recombinase domain-containing protein</fullName>
    </recommendedName>
</protein>
<keyword evidence="1" id="KW-0233">DNA recombination</keyword>
<dbReference type="Proteomes" id="UP001331515">
    <property type="component" value="Unassembled WGS sequence"/>
</dbReference>
<evidence type="ECO:0000313" key="2">
    <source>
        <dbReference type="EMBL" id="KAK5900670.1"/>
    </source>
</evidence>
<dbReference type="InterPro" id="IPR013762">
    <property type="entry name" value="Integrase-like_cat_sf"/>
</dbReference>
<dbReference type="PANTHER" id="PTHR35617">
    <property type="entry name" value="PHAGE_INTEGRASE DOMAIN-CONTAINING PROTEIN"/>
    <property type="match status" value="1"/>
</dbReference>
<evidence type="ECO:0000256" key="1">
    <source>
        <dbReference type="ARBA" id="ARBA00023172"/>
    </source>
</evidence>
<dbReference type="InterPro" id="IPR011010">
    <property type="entry name" value="DNA_brk_join_enz"/>
</dbReference>
<dbReference type="EMBL" id="JAURVH010001532">
    <property type="protein sequence ID" value="KAK5900670.1"/>
    <property type="molecule type" value="Genomic_DNA"/>
</dbReference>
<dbReference type="PANTHER" id="PTHR35617:SF3">
    <property type="entry name" value="CORE-BINDING (CB) DOMAIN-CONTAINING PROTEIN"/>
    <property type="match status" value="1"/>
</dbReference>